<feature type="transmembrane region" description="Helical" evidence="1">
    <location>
        <begin position="234"/>
        <end position="254"/>
    </location>
</feature>
<feature type="transmembrane region" description="Helical" evidence="1">
    <location>
        <begin position="72"/>
        <end position="92"/>
    </location>
</feature>
<feature type="transmembrane region" description="Helical" evidence="1">
    <location>
        <begin position="284"/>
        <end position="305"/>
    </location>
</feature>
<feature type="transmembrane region" description="Helical" evidence="1">
    <location>
        <begin position="104"/>
        <end position="126"/>
    </location>
</feature>
<dbReference type="EMBL" id="AP027734">
    <property type="protein sequence ID" value="BDZ53548.1"/>
    <property type="molecule type" value="Genomic_DNA"/>
</dbReference>
<reference evidence="3" key="1">
    <citation type="journal article" date="2019" name="Int. J. Syst. Evol. Microbiol.">
        <title>The Global Catalogue of Microorganisms (GCM) 10K type strain sequencing project: providing services to taxonomists for standard genome sequencing and annotation.</title>
        <authorList>
            <consortium name="The Broad Institute Genomics Platform"/>
            <consortium name="The Broad Institute Genome Sequencing Center for Infectious Disease"/>
            <person name="Wu L."/>
            <person name="Ma J."/>
        </authorList>
    </citation>
    <scope>NUCLEOTIDE SEQUENCE [LARGE SCALE GENOMIC DNA]</scope>
    <source>
        <strain evidence="3">NBRC 109019</strain>
    </source>
</reference>
<keyword evidence="1" id="KW-1133">Transmembrane helix</keyword>
<sequence>MEPSEPESSAEPDETGPRPIRWWLCLPIGAAAAALGLLPWVLSGMRLPLQNLWATDTPPESYPLVLLPFSQYALSIIAALLIVGSAFAGVAARATRPVRRRPGTAWMLLGLLAVQVFAIAQTATVVRDGLEERPESTLYLAALVGIATLAVFVGLVVMLLVAAAPPGGAVIGLAITAVLTPGWVRLLLIHDLFPVVDPASAQVLDLLRWLPAVLVGAAIAWAGVASVGRVLGALVALAVLWIGPALITAVSNAASSRVLARDPVEMLDYAGDVFRAAVTDPSLALPPIIVAVVVAVLGLLGKLIVGRLGREQAEPAAG</sequence>
<proteinExistence type="predicted"/>
<name>A0ABM8GYM3_9MICO</name>
<dbReference type="Proteomes" id="UP001321477">
    <property type="component" value="Chromosome"/>
</dbReference>
<accession>A0ABM8GYM3</accession>
<gene>
    <name evidence="2" type="ORF">GCM10025870_06210</name>
</gene>
<keyword evidence="1" id="KW-0812">Transmembrane</keyword>
<evidence type="ECO:0008006" key="4">
    <source>
        <dbReference type="Google" id="ProtNLM"/>
    </source>
</evidence>
<organism evidence="2 3">
    <name type="scientific">Agromyces marinus</name>
    <dbReference type="NCBI Taxonomy" id="1389020"/>
    <lineage>
        <taxon>Bacteria</taxon>
        <taxon>Bacillati</taxon>
        <taxon>Actinomycetota</taxon>
        <taxon>Actinomycetes</taxon>
        <taxon>Micrococcales</taxon>
        <taxon>Microbacteriaceae</taxon>
        <taxon>Agromyces</taxon>
    </lineage>
</organism>
<feature type="transmembrane region" description="Helical" evidence="1">
    <location>
        <begin position="20"/>
        <end position="42"/>
    </location>
</feature>
<protein>
    <recommendedName>
        <fullName evidence="4">Integral membrane protein</fullName>
    </recommendedName>
</protein>
<feature type="transmembrane region" description="Helical" evidence="1">
    <location>
        <begin position="169"/>
        <end position="189"/>
    </location>
</feature>
<evidence type="ECO:0000256" key="1">
    <source>
        <dbReference type="SAM" id="Phobius"/>
    </source>
</evidence>
<evidence type="ECO:0000313" key="2">
    <source>
        <dbReference type="EMBL" id="BDZ53548.1"/>
    </source>
</evidence>
<feature type="transmembrane region" description="Helical" evidence="1">
    <location>
        <begin position="138"/>
        <end position="162"/>
    </location>
</feature>
<keyword evidence="1" id="KW-0472">Membrane</keyword>
<feature type="transmembrane region" description="Helical" evidence="1">
    <location>
        <begin position="209"/>
        <end position="227"/>
    </location>
</feature>
<keyword evidence="3" id="KW-1185">Reference proteome</keyword>
<evidence type="ECO:0000313" key="3">
    <source>
        <dbReference type="Proteomes" id="UP001321477"/>
    </source>
</evidence>
<dbReference type="RefSeq" id="WP_234661399.1">
    <property type="nucleotide sequence ID" value="NZ_AP027734.1"/>
</dbReference>